<comment type="catalytic activity">
    <reaction evidence="5">
        <text>succinate semialdehyde + NAD(+) + H2O = succinate + NADH + 2 H(+)</text>
        <dbReference type="Rhea" id="RHEA:13217"/>
        <dbReference type="ChEBI" id="CHEBI:15377"/>
        <dbReference type="ChEBI" id="CHEBI:15378"/>
        <dbReference type="ChEBI" id="CHEBI:30031"/>
        <dbReference type="ChEBI" id="CHEBI:57540"/>
        <dbReference type="ChEBI" id="CHEBI:57706"/>
        <dbReference type="ChEBI" id="CHEBI:57945"/>
        <dbReference type="EC" id="1.2.1.16"/>
    </reaction>
</comment>
<dbReference type="Gene3D" id="3.40.309.10">
    <property type="entry name" value="Aldehyde Dehydrogenase, Chain A, domain 2"/>
    <property type="match status" value="1"/>
</dbReference>
<feature type="active site" evidence="7">
    <location>
        <position position="263"/>
    </location>
</feature>
<dbReference type="InterPro" id="IPR029510">
    <property type="entry name" value="Ald_DH_CS_GLU"/>
</dbReference>
<comment type="similarity">
    <text evidence="2 8">Belongs to the aldehyde dehydrogenase family.</text>
</comment>
<evidence type="ECO:0000256" key="7">
    <source>
        <dbReference type="PROSITE-ProRule" id="PRU10007"/>
    </source>
</evidence>
<dbReference type="Pfam" id="PF00171">
    <property type="entry name" value="Aldedh"/>
    <property type="match status" value="1"/>
</dbReference>
<dbReference type="InterPro" id="IPR050740">
    <property type="entry name" value="Aldehyde_DH_Superfamily"/>
</dbReference>
<sequence length="495" mass="52914">MAPLDLSTLKRSDLFRQKGFIAGTWVAPLGGSTFDVRNPATLDIIATLPDMNGADTDKAIETAHEAFKSYKKTSTRQRARWLRRWSDLCLENIDDLALILTLENGKAIAEARGEVTYAASFLEWFAGEAERSHGEVVPAANPSQRILTIKEPLGVAACLAPWNFPIAMITRKVGAALAAGCTTVWKPAGETPLSALAQAVLAQQAGFPVGTINVVTTLDKVAEVGEALCKSTLVRKLSFTGSTSVGKLLARQCASSLTKLSLELGGNSPFIVFDDARLGTAVEACMQAKTRNAGQTCASANRILVQDGIYDSFTEALVKRVKDINIGLGTAEAVSMGPLTHERAVQKARHLINDAKFRGASVLLGGEPCHPGGLPGYFFQPTVLSNVSTDSLITHEEAFAPVFALYRFQTEEEAIEIANDCDVGLGSYVMTESVARIWRVAENLEVGMVAVNQGSVSACESPFGGVKESGYGREGGRRGIDEYLTVKSILINVAD</sequence>
<dbReference type="PANTHER" id="PTHR43353:SF5">
    <property type="entry name" value="SUCCINATE-SEMIALDEHYDE DEHYDROGENASE, MITOCHONDRIAL"/>
    <property type="match status" value="1"/>
</dbReference>
<evidence type="ECO:0000256" key="5">
    <source>
        <dbReference type="ARBA" id="ARBA00052698"/>
    </source>
</evidence>
<dbReference type="EMBL" id="JAGMUU010000067">
    <property type="protein sequence ID" value="KAH7109995.1"/>
    <property type="molecule type" value="Genomic_DNA"/>
</dbReference>
<feature type="domain" description="Aldehyde dehydrogenase" evidence="9">
    <location>
        <begin position="25"/>
        <end position="489"/>
    </location>
</feature>
<dbReference type="GO" id="GO:0004777">
    <property type="term" value="F:succinate-semialdehyde dehydrogenase (NAD+) activity"/>
    <property type="evidence" value="ECO:0007669"/>
    <property type="project" value="TreeGrafter"/>
</dbReference>
<dbReference type="PROSITE" id="PS00687">
    <property type="entry name" value="ALDEHYDE_DEHYDR_GLU"/>
    <property type="match status" value="1"/>
</dbReference>
<dbReference type="SUPFAM" id="SSF53720">
    <property type="entry name" value="ALDH-like"/>
    <property type="match status" value="1"/>
</dbReference>
<name>A0A9P9CYH5_9HYPO</name>
<dbReference type="InterPro" id="IPR016161">
    <property type="entry name" value="Ald_DH/histidinol_DH"/>
</dbReference>
<dbReference type="CDD" id="cd07103">
    <property type="entry name" value="ALDH_F5_SSADH_GabD"/>
    <property type="match status" value="1"/>
</dbReference>
<dbReference type="InterPro" id="IPR015590">
    <property type="entry name" value="Aldehyde_DH_dom"/>
</dbReference>
<dbReference type="Gene3D" id="3.40.605.10">
    <property type="entry name" value="Aldehyde Dehydrogenase, Chain A, domain 1"/>
    <property type="match status" value="1"/>
</dbReference>
<dbReference type="EC" id="1.2.1.16" evidence="6"/>
<proteinExistence type="inferred from homology"/>
<dbReference type="GO" id="GO:0009450">
    <property type="term" value="P:gamma-aminobutyric acid catabolic process"/>
    <property type="evidence" value="ECO:0007669"/>
    <property type="project" value="TreeGrafter"/>
</dbReference>
<gene>
    <name evidence="10" type="ORF">B0J13DRAFT_578413</name>
</gene>
<evidence type="ECO:0000256" key="1">
    <source>
        <dbReference type="ARBA" id="ARBA00005176"/>
    </source>
</evidence>
<comment type="pathway">
    <text evidence="1">Amino-acid degradation; 4-aminobutanoate degradation.</text>
</comment>
<comment type="catalytic activity">
    <reaction evidence="4">
        <text>succinate semialdehyde + NADP(+) + H2O = succinate + NADPH + 2 H(+)</text>
        <dbReference type="Rhea" id="RHEA:13213"/>
        <dbReference type="ChEBI" id="CHEBI:15377"/>
        <dbReference type="ChEBI" id="CHEBI:15378"/>
        <dbReference type="ChEBI" id="CHEBI:30031"/>
        <dbReference type="ChEBI" id="CHEBI:57706"/>
        <dbReference type="ChEBI" id="CHEBI:57783"/>
        <dbReference type="ChEBI" id="CHEBI:58349"/>
        <dbReference type="EC" id="1.2.1.16"/>
    </reaction>
</comment>
<dbReference type="FunFam" id="3.40.605.10:FF:000005">
    <property type="entry name" value="Succinate-semialdehyde dehydrogenase I"/>
    <property type="match status" value="1"/>
</dbReference>
<reference evidence="10" key="1">
    <citation type="journal article" date="2021" name="Nat. Commun.">
        <title>Genetic determinants of endophytism in the Arabidopsis root mycobiome.</title>
        <authorList>
            <person name="Mesny F."/>
            <person name="Miyauchi S."/>
            <person name="Thiergart T."/>
            <person name="Pickel B."/>
            <person name="Atanasova L."/>
            <person name="Karlsson M."/>
            <person name="Huettel B."/>
            <person name="Barry K.W."/>
            <person name="Haridas S."/>
            <person name="Chen C."/>
            <person name="Bauer D."/>
            <person name="Andreopoulos W."/>
            <person name="Pangilinan J."/>
            <person name="LaButti K."/>
            <person name="Riley R."/>
            <person name="Lipzen A."/>
            <person name="Clum A."/>
            <person name="Drula E."/>
            <person name="Henrissat B."/>
            <person name="Kohler A."/>
            <person name="Grigoriev I.V."/>
            <person name="Martin F.M."/>
            <person name="Hacquard S."/>
        </authorList>
    </citation>
    <scope>NUCLEOTIDE SEQUENCE</scope>
    <source>
        <strain evidence="10">MPI-CAGE-AT-0021</strain>
    </source>
</reference>
<dbReference type="OrthoDB" id="310895at2759"/>
<comment type="caution">
    <text evidence="10">The sequence shown here is derived from an EMBL/GenBank/DDBJ whole genome shotgun (WGS) entry which is preliminary data.</text>
</comment>
<evidence type="ECO:0000256" key="8">
    <source>
        <dbReference type="RuleBase" id="RU003345"/>
    </source>
</evidence>
<keyword evidence="11" id="KW-1185">Reference proteome</keyword>
<evidence type="ECO:0000259" key="9">
    <source>
        <dbReference type="Pfam" id="PF00171"/>
    </source>
</evidence>
<keyword evidence="3 8" id="KW-0560">Oxidoreductase</keyword>
<accession>A0A9P9CYH5</accession>
<dbReference type="InterPro" id="IPR016163">
    <property type="entry name" value="Ald_DH_C"/>
</dbReference>
<dbReference type="GO" id="GO:0005737">
    <property type="term" value="C:cytoplasm"/>
    <property type="evidence" value="ECO:0007669"/>
    <property type="project" value="TreeGrafter"/>
</dbReference>
<dbReference type="PANTHER" id="PTHR43353">
    <property type="entry name" value="SUCCINATE-SEMIALDEHYDE DEHYDROGENASE, MITOCHONDRIAL"/>
    <property type="match status" value="1"/>
</dbReference>
<evidence type="ECO:0000256" key="6">
    <source>
        <dbReference type="ARBA" id="ARBA00067047"/>
    </source>
</evidence>
<organism evidence="10 11">
    <name type="scientific">Dactylonectria estremocensis</name>
    <dbReference type="NCBI Taxonomy" id="1079267"/>
    <lineage>
        <taxon>Eukaryota</taxon>
        <taxon>Fungi</taxon>
        <taxon>Dikarya</taxon>
        <taxon>Ascomycota</taxon>
        <taxon>Pezizomycotina</taxon>
        <taxon>Sordariomycetes</taxon>
        <taxon>Hypocreomycetidae</taxon>
        <taxon>Hypocreales</taxon>
        <taxon>Nectriaceae</taxon>
        <taxon>Dactylonectria</taxon>
    </lineage>
</organism>
<dbReference type="InterPro" id="IPR016162">
    <property type="entry name" value="Ald_DH_N"/>
</dbReference>
<evidence type="ECO:0000256" key="2">
    <source>
        <dbReference type="ARBA" id="ARBA00009986"/>
    </source>
</evidence>
<protein>
    <recommendedName>
        <fullName evidence="6">succinate-semialdehyde dehydrogenase [NAD(P)(+)]</fullName>
        <ecNumber evidence="6">1.2.1.16</ecNumber>
    </recommendedName>
</protein>
<evidence type="ECO:0000256" key="3">
    <source>
        <dbReference type="ARBA" id="ARBA00023002"/>
    </source>
</evidence>
<dbReference type="AlphaFoldDB" id="A0A9P9CYH5"/>
<evidence type="ECO:0000256" key="4">
    <source>
        <dbReference type="ARBA" id="ARBA00050387"/>
    </source>
</evidence>
<dbReference type="FunFam" id="3.40.309.10:FF:000004">
    <property type="entry name" value="Succinate-semialdehyde dehydrogenase I"/>
    <property type="match status" value="1"/>
</dbReference>
<evidence type="ECO:0000313" key="10">
    <source>
        <dbReference type="EMBL" id="KAH7109995.1"/>
    </source>
</evidence>
<evidence type="ECO:0000313" key="11">
    <source>
        <dbReference type="Proteomes" id="UP000717696"/>
    </source>
</evidence>
<dbReference type="Proteomes" id="UP000717696">
    <property type="component" value="Unassembled WGS sequence"/>
</dbReference>